<protein>
    <recommendedName>
        <fullName evidence="6">GTPase HflX</fullName>
    </recommendedName>
    <alternativeName>
        <fullName evidence="6">GTP-binding protein HflX</fullName>
    </alternativeName>
</protein>
<comment type="subcellular location">
    <subcellularLocation>
        <location evidence="6">Cytoplasm</location>
    </subcellularLocation>
    <text evidence="6">May associate with membranes.</text>
</comment>
<dbReference type="Pfam" id="PF13167">
    <property type="entry name" value="GTP-bdg_N"/>
    <property type="match status" value="1"/>
</dbReference>
<keyword evidence="1 6" id="KW-0963">Cytoplasm</keyword>
<feature type="binding site" evidence="8">
    <location>
        <position position="240"/>
    </location>
    <ligand>
        <name>Mg(2+)</name>
        <dbReference type="ChEBI" id="CHEBI:18420"/>
    </ligand>
</feature>
<evidence type="ECO:0000256" key="3">
    <source>
        <dbReference type="ARBA" id="ARBA00022741"/>
    </source>
</evidence>
<feature type="binding site" evidence="7">
    <location>
        <begin position="279"/>
        <end position="282"/>
    </location>
    <ligand>
        <name>GTP</name>
        <dbReference type="ChEBI" id="CHEBI:37565"/>
    </ligand>
</feature>
<dbReference type="GO" id="GO:0005737">
    <property type="term" value="C:cytoplasm"/>
    <property type="evidence" value="ECO:0007669"/>
    <property type="project" value="UniProtKB-SubCell"/>
</dbReference>
<dbReference type="PRINTS" id="PR00326">
    <property type="entry name" value="GTP1OBG"/>
</dbReference>
<dbReference type="InterPro" id="IPR032305">
    <property type="entry name" value="GTP-bd_M"/>
</dbReference>
<dbReference type="CDD" id="cd01878">
    <property type="entry name" value="HflX"/>
    <property type="match status" value="1"/>
</dbReference>
<proteinExistence type="inferred from homology"/>
<dbReference type="SUPFAM" id="SSF52540">
    <property type="entry name" value="P-loop containing nucleoside triphosphate hydrolases"/>
    <property type="match status" value="1"/>
</dbReference>
<dbReference type="KEGG" id="fya:KMW28_17085"/>
<dbReference type="NCBIfam" id="TIGR03156">
    <property type="entry name" value="GTP_HflX"/>
    <property type="match status" value="1"/>
</dbReference>
<dbReference type="PANTHER" id="PTHR10229:SF0">
    <property type="entry name" value="GTP-BINDING PROTEIN 6-RELATED"/>
    <property type="match status" value="1"/>
</dbReference>
<dbReference type="HAMAP" id="MF_00900">
    <property type="entry name" value="GTPase_HflX"/>
    <property type="match status" value="1"/>
</dbReference>
<dbReference type="InterPro" id="IPR016496">
    <property type="entry name" value="GTPase_HflX"/>
</dbReference>
<keyword evidence="4 8" id="KW-0460">Magnesium</keyword>
<dbReference type="PANTHER" id="PTHR10229">
    <property type="entry name" value="GTP-BINDING PROTEIN HFLX"/>
    <property type="match status" value="1"/>
</dbReference>
<dbReference type="GO" id="GO:0043022">
    <property type="term" value="F:ribosome binding"/>
    <property type="evidence" value="ECO:0007669"/>
    <property type="project" value="TreeGrafter"/>
</dbReference>
<dbReference type="InterPro" id="IPR006073">
    <property type="entry name" value="GTP-bd"/>
</dbReference>
<feature type="binding site" evidence="8">
    <location>
        <position position="260"/>
    </location>
    <ligand>
        <name>Mg(2+)</name>
        <dbReference type="ChEBI" id="CHEBI:18420"/>
    </ligand>
</feature>
<comment type="cofactor">
    <cofactor evidence="8">
        <name>Mg(2+)</name>
        <dbReference type="ChEBI" id="CHEBI:18420"/>
    </cofactor>
</comment>
<evidence type="ECO:0000256" key="8">
    <source>
        <dbReference type="PIRSR" id="PIRSR006809-2"/>
    </source>
</evidence>
<dbReference type="GO" id="GO:0046872">
    <property type="term" value="F:metal ion binding"/>
    <property type="evidence" value="ECO:0007669"/>
    <property type="project" value="UniProtKB-KW"/>
</dbReference>
<keyword evidence="2 8" id="KW-0479">Metal-binding</keyword>
<reference evidence="10 11" key="1">
    <citation type="submission" date="2021-05" db="EMBL/GenBank/DDBJ databases">
        <title>Comparative genomic studies on the polysaccharide-degrading batcterial strains of the Flammeovirga genus.</title>
        <authorList>
            <person name="Zewei F."/>
            <person name="Zheng Z."/>
            <person name="Yu L."/>
            <person name="Ruyue G."/>
            <person name="Yanhong M."/>
            <person name="Yuanyuan C."/>
            <person name="Jingyan G."/>
            <person name="Wenjun H."/>
        </authorList>
    </citation>
    <scope>NUCLEOTIDE SEQUENCE [LARGE SCALE GENOMIC DNA]</scope>
    <source>
        <strain evidence="10 11">NBRC:100898</strain>
    </source>
</reference>
<evidence type="ECO:0000259" key="9">
    <source>
        <dbReference type="PROSITE" id="PS51705"/>
    </source>
</evidence>
<evidence type="ECO:0000256" key="1">
    <source>
        <dbReference type="ARBA" id="ARBA00022490"/>
    </source>
</evidence>
<dbReference type="InterPro" id="IPR042108">
    <property type="entry name" value="GTPase_HflX_N_sf"/>
</dbReference>
<dbReference type="Gene3D" id="3.40.50.300">
    <property type="entry name" value="P-loop containing nucleotide triphosphate hydrolases"/>
    <property type="match status" value="1"/>
</dbReference>
<gene>
    <name evidence="6 10" type="primary">hflX</name>
    <name evidence="10" type="ORF">KMW28_17085</name>
</gene>
<dbReference type="InterPro" id="IPR027417">
    <property type="entry name" value="P-loop_NTPase"/>
</dbReference>
<feature type="binding site" evidence="7">
    <location>
        <begin position="345"/>
        <end position="348"/>
    </location>
    <ligand>
        <name>GTP</name>
        <dbReference type="ChEBI" id="CHEBI:37565"/>
    </ligand>
</feature>
<sequence>MRLILNFVATDQNRHLKYNFLKKEFHHIKAESDKAPRAVLVGVSLKDQKVEKAEEYLDELAFLASTLGIKTEKTFIQRLDHPDKRTFVGKGKLEEILTYVKAEGIDTIIFDDDLSSAHARNLDREIEDVMIIDRSLLILQIFAMRAKSAQAKTQVELAQYQYMLPRLTNLWTHHSRQRGGVGMKGPGETELETDKRIIRDKISLLRKKLKKIETQSDLRRKNRDREVRAALVGYTNVGKSTIMRLLSKADVFAENKLFATVDSTVRKITMNNVPFLMTDTVGFIRKLPTTLIESFKSTLDEIVEADILIHVVDISHESFEEHIEVVNKTLLEIKATDKPTLLVFNKVDNYVDKEYPPFEDHPPATLEEWKESYLAKEYNHIFLSAIKKEGVDELKRKIFELVSDRFYKIYPNHHSFAYNQLWLEHGGEWPMSEETGDDE</sequence>
<evidence type="ECO:0000256" key="6">
    <source>
        <dbReference type="HAMAP-Rule" id="MF_00900"/>
    </source>
</evidence>
<dbReference type="EMBL" id="CP076132">
    <property type="protein sequence ID" value="QWG01359.1"/>
    <property type="molecule type" value="Genomic_DNA"/>
</dbReference>
<feature type="binding site" evidence="7">
    <location>
        <begin position="258"/>
        <end position="262"/>
    </location>
    <ligand>
        <name>GTP</name>
        <dbReference type="ChEBI" id="CHEBI:37565"/>
    </ligand>
</feature>
<dbReference type="FunFam" id="3.40.50.11060:FF:000001">
    <property type="entry name" value="GTPase HflX"/>
    <property type="match status" value="1"/>
</dbReference>
<dbReference type="Gene3D" id="6.10.250.2860">
    <property type="match status" value="1"/>
</dbReference>
<evidence type="ECO:0000313" key="10">
    <source>
        <dbReference type="EMBL" id="QWG01359.1"/>
    </source>
</evidence>
<evidence type="ECO:0000256" key="2">
    <source>
        <dbReference type="ARBA" id="ARBA00022723"/>
    </source>
</evidence>
<comment type="subunit">
    <text evidence="6">Monomer. Associates with the 50S ribosomal subunit.</text>
</comment>
<comment type="similarity">
    <text evidence="6">Belongs to the TRAFAC class OBG-HflX-like GTPase superfamily. HflX GTPase family.</text>
</comment>
<keyword evidence="11" id="KW-1185">Reference proteome</keyword>
<name>A0AAX1N1H0_9BACT</name>
<evidence type="ECO:0000313" key="11">
    <source>
        <dbReference type="Proteomes" id="UP000678679"/>
    </source>
</evidence>
<dbReference type="GO" id="GO:0005525">
    <property type="term" value="F:GTP binding"/>
    <property type="evidence" value="ECO:0007669"/>
    <property type="project" value="UniProtKB-UniRule"/>
</dbReference>
<feature type="binding site" evidence="7">
    <location>
        <begin position="233"/>
        <end position="240"/>
    </location>
    <ligand>
        <name>GTP</name>
        <dbReference type="ChEBI" id="CHEBI:37565"/>
    </ligand>
</feature>
<evidence type="ECO:0000256" key="5">
    <source>
        <dbReference type="ARBA" id="ARBA00023134"/>
    </source>
</evidence>
<organism evidence="10 11">
    <name type="scientific">Flammeovirga yaeyamensis</name>
    <dbReference type="NCBI Taxonomy" id="367791"/>
    <lineage>
        <taxon>Bacteria</taxon>
        <taxon>Pseudomonadati</taxon>
        <taxon>Bacteroidota</taxon>
        <taxon>Cytophagia</taxon>
        <taxon>Cytophagales</taxon>
        <taxon>Flammeovirgaceae</taxon>
        <taxon>Flammeovirga</taxon>
    </lineage>
</organism>
<dbReference type="InterPro" id="IPR030394">
    <property type="entry name" value="G_HFLX_dom"/>
</dbReference>
<keyword evidence="3 6" id="KW-0547">Nucleotide-binding</keyword>
<dbReference type="Gene3D" id="3.40.50.11060">
    <property type="entry name" value="GTPase HflX, N-terminal domain"/>
    <property type="match status" value="1"/>
</dbReference>
<dbReference type="InterPro" id="IPR025121">
    <property type="entry name" value="GTPase_HflX_N"/>
</dbReference>
<dbReference type="Pfam" id="PF01926">
    <property type="entry name" value="MMR_HSR1"/>
    <property type="match status" value="1"/>
</dbReference>
<dbReference type="GO" id="GO:0003924">
    <property type="term" value="F:GTPase activity"/>
    <property type="evidence" value="ECO:0007669"/>
    <property type="project" value="UniProtKB-UniRule"/>
</dbReference>
<comment type="function">
    <text evidence="6">GTPase that associates with the 50S ribosomal subunit and may have a role during protein synthesis or ribosome biogenesis.</text>
</comment>
<dbReference type="PIRSF" id="PIRSF006809">
    <property type="entry name" value="GTP-binding_hflX_prd"/>
    <property type="match status" value="1"/>
</dbReference>
<feature type="domain" description="Hflx-type G" evidence="9">
    <location>
        <begin position="227"/>
        <end position="406"/>
    </location>
</feature>
<dbReference type="Proteomes" id="UP000678679">
    <property type="component" value="Chromosome 1"/>
</dbReference>
<evidence type="ECO:0000256" key="4">
    <source>
        <dbReference type="ARBA" id="ARBA00022842"/>
    </source>
</evidence>
<keyword evidence="5 6" id="KW-0342">GTP-binding</keyword>
<evidence type="ECO:0000256" key="7">
    <source>
        <dbReference type="PIRSR" id="PIRSR006809-1"/>
    </source>
</evidence>
<accession>A0AAX1N1H0</accession>
<dbReference type="Pfam" id="PF16360">
    <property type="entry name" value="GTP-bdg_M"/>
    <property type="match status" value="1"/>
</dbReference>
<dbReference type="AlphaFoldDB" id="A0AAX1N1H0"/>
<dbReference type="PROSITE" id="PS51705">
    <property type="entry name" value="G_HFLX"/>
    <property type="match status" value="1"/>
</dbReference>